<dbReference type="InterPro" id="IPR010237">
    <property type="entry name" value="Pyr-5-nucltdase"/>
</dbReference>
<dbReference type="GO" id="GO:0009166">
    <property type="term" value="P:nucleotide catabolic process"/>
    <property type="evidence" value="ECO:0007669"/>
    <property type="project" value="TreeGrafter"/>
</dbReference>
<dbReference type="Proteomes" id="UP000241462">
    <property type="component" value="Unassembled WGS sequence"/>
</dbReference>
<dbReference type="PANTHER" id="PTHR47438">
    <property type="entry name" value="PHOSPHATE METABOLISM PROTEIN 8-RELATED"/>
    <property type="match status" value="1"/>
</dbReference>
<dbReference type="InterPro" id="IPR006439">
    <property type="entry name" value="HAD-SF_hydro_IA"/>
</dbReference>
<dbReference type="NCBIfam" id="TIGR01509">
    <property type="entry name" value="HAD-SF-IA-v3"/>
    <property type="match status" value="1"/>
</dbReference>
<dbReference type="PANTHER" id="PTHR47438:SF1">
    <property type="entry name" value="PHOSPHATE METABOLISM PROTEIN 8-RELATED"/>
    <property type="match status" value="1"/>
</dbReference>
<dbReference type="GO" id="GO:0008252">
    <property type="term" value="F:nucleotidase activity"/>
    <property type="evidence" value="ECO:0007669"/>
    <property type="project" value="TreeGrafter"/>
</dbReference>
<proteinExistence type="predicted"/>
<dbReference type="Gene3D" id="1.10.150.450">
    <property type="match status" value="1"/>
</dbReference>
<sequence>MADLINGYFEKHLNLPREDAIRLHSEYYRNYGLAIAGLIRHHQIDPLDFNAKVDDALPLDSMIRPRLGLKKMLAEIDRSRVKLWLFTNAYVSHARRVVRLLEIEEYFEGITYCDYAAKRFVCKPDRDMYVKAMREAGVDRAKDCFFVDDSYLNCKAAQELGWTAAHLVEDGSLEVPRTPASTYQIEHIEELRIVFSQLFRTGKQAMVTPGA</sequence>
<dbReference type="InterPro" id="IPR023214">
    <property type="entry name" value="HAD_sf"/>
</dbReference>
<name>A0A2T2ZTP3_9PEZI</name>
<dbReference type="InterPro" id="IPR036412">
    <property type="entry name" value="HAD-like_sf"/>
</dbReference>
<keyword evidence="2" id="KW-1185">Reference proteome</keyword>
<dbReference type="InterPro" id="IPR052791">
    <property type="entry name" value="SSM1_domain"/>
</dbReference>
<evidence type="ECO:0000313" key="1">
    <source>
        <dbReference type="EMBL" id="PSR76292.1"/>
    </source>
</evidence>
<reference evidence="1 2" key="1">
    <citation type="journal article" date="2018" name="Mycol. Prog.">
        <title>Coniella lustricola, a new species from submerged detritus.</title>
        <authorList>
            <person name="Raudabaugh D.B."/>
            <person name="Iturriaga T."/>
            <person name="Carver A."/>
            <person name="Mondo S."/>
            <person name="Pangilinan J."/>
            <person name="Lipzen A."/>
            <person name="He G."/>
            <person name="Amirebrahimi M."/>
            <person name="Grigoriev I.V."/>
            <person name="Miller A.N."/>
        </authorList>
    </citation>
    <scope>NUCLEOTIDE SEQUENCE [LARGE SCALE GENOMIC DNA]</scope>
    <source>
        <strain evidence="1 2">B22-T-1</strain>
    </source>
</reference>
<organism evidence="1 2">
    <name type="scientific">Coniella lustricola</name>
    <dbReference type="NCBI Taxonomy" id="2025994"/>
    <lineage>
        <taxon>Eukaryota</taxon>
        <taxon>Fungi</taxon>
        <taxon>Dikarya</taxon>
        <taxon>Ascomycota</taxon>
        <taxon>Pezizomycotina</taxon>
        <taxon>Sordariomycetes</taxon>
        <taxon>Sordariomycetidae</taxon>
        <taxon>Diaporthales</taxon>
        <taxon>Schizoparmaceae</taxon>
        <taxon>Coniella</taxon>
    </lineage>
</organism>
<dbReference type="Gene3D" id="3.40.50.1000">
    <property type="entry name" value="HAD superfamily/HAD-like"/>
    <property type="match status" value="1"/>
</dbReference>
<dbReference type="EMBL" id="KZ678714">
    <property type="protein sequence ID" value="PSR76292.1"/>
    <property type="molecule type" value="Genomic_DNA"/>
</dbReference>
<dbReference type="FunCoup" id="A0A2T2ZTP3">
    <property type="interactions" value="533"/>
</dbReference>
<gene>
    <name evidence="1" type="ORF">BD289DRAFT_446759</name>
</gene>
<dbReference type="InParanoid" id="A0A2T2ZTP3"/>
<dbReference type="AlphaFoldDB" id="A0A2T2ZTP3"/>
<protein>
    <submittedName>
        <fullName evidence="1">HAD-like domain-containing protein</fullName>
    </submittedName>
</protein>
<dbReference type="NCBIfam" id="TIGR01993">
    <property type="entry name" value="Pyr-5-nucltdase"/>
    <property type="match status" value="1"/>
</dbReference>
<accession>A0A2T2ZTP3</accession>
<dbReference type="GO" id="GO:0006206">
    <property type="term" value="P:pyrimidine nucleobase metabolic process"/>
    <property type="evidence" value="ECO:0007669"/>
    <property type="project" value="TreeGrafter"/>
</dbReference>
<dbReference type="Pfam" id="PF00702">
    <property type="entry name" value="Hydrolase"/>
    <property type="match status" value="1"/>
</dbReference>
<evidence type="ECO:0000313" key="2">
    <source>
        <dbReference type="Proteomes" id="UP000241462"/>
    </source>
</evidence>
<dbReference type="SUPFAM" id="SSF56784">
    <property type="entry name" value="HAD-like"/>
    <property type="match status" value="1"/>
</dbReference>
<dbReference type="STRING" id="2025994.A0A2T2ZTP3"/>
<dbReference type="OrthoDB" id="1065058at2759"/>